<name>A0A2A2IFN3_9BACI</name>
<evidence type="ECO:0000313" key="1">
    <source>
        <dbReference type="EMBL" id="PAV30467.1"/>
    </source>
</evidence>
<dbReference type="AlphaFoldDB" id="A0A2A2IFN3"/>
<dbReference type="OrthoDB" id="1114958at2"/>
<evidence type="ECO:0000313" key="2">
    <source>
        <dbReference type="Proteomes" id="UP000218887"/>
    </source>
</evidence>
<proteinExistence type="predicted"/>
<dbReference type="EMBL" id="NPOA01000003">
    <property type="protein sequence ID" value="PAV30467.1"/>
    <property type="molecule type" value="Genomic_DNA"/>
</dbReference>
<reference evidence="1 2" key="1">
    <citation type="submission" date="2017-08" db="EMBL/GenBank/DDBJ databases">
        <title>Virgibacillus indicus sp. nov. and Virgibacillus profoundi sp. nov, two moderately halophilic bacteria isolated from marine sediment by using the Microfluidic Streak Plate.</title>
        <authorList>
            <person name="Xu B."/>
            <person name="Hu B."/>
            <person name="Wang J."/>
            <person name="Zhu Y."/>
            <person name="Huang L."/>
            <person name="Du W."/>
            <person name="Huang Y."/>
        </authorList>
    </citation>
    <scope>NUCLEOTIDE SEQUENCE [LARGE SCALE GENOMIC DNA]</scope>
    <source>
        <strain evidence="1 2">IO3-P3-H5</strain>
    </source>
</reference>
<dbReference type="RefSeq" id="WP_095654433.1">
    <property type="nucleotide sequence ID" value="NZ_NPOA01000003.1"/>
</dbReference>
<dbReference type="Proteomes" id="UP000218887">
    <property type="component" value="Unassembled WGS sequence"/>
</dbReference>
<accession>A0A2A2IFN3</accession>
<keyword evidence="2" id="KW-1185">Reference proteome</keyword>
<comment type="caution">
    <text evidence="1">The sequence shown here is derived from an EMBL/GenBank/DDBJ whole genome shotgun (WGS) entry which is preliminary data.</text>
</comment>
<sequence length="384" mass="45831">MKKKIPFILIGCMLLGLFLFSVNSKETKETNVGKDNEFTQKEETEDKQDVVREENEIDPFNKLPEYEEEGIQCKSIEETLERGDCFQEINSKYLVWFMDTAKQEFFFPFQREQDHWKDVLYLTVNAKDELGDVNETEYYDSYVDPHTNSESNSERGMKILNDYWYIFSGFFPQEYRKDLKHVYWTDTGEDFVYAVGRDEKNLQDTVLMLSHHIGEYRPSVKYTLIHEFGHVLTLSEDQVRVDEEVFLSEDEEAFEAAEANCSTYYPYIGCPNEDSYLSQYYKAFWMDIEDDFNQIDWETEEDYKAFFYENEERFFNSYQGSNPVEDIADAFTFFVMTHSNEIEGKADLKYSKLEFFYQYEELVELRTMILENMYDLSVEDGVLY</sequence>
<organism evidence="1 2">
    <name type="scientific">Virgibacillus profundi</name>
    <dbReference type="NCBI Taxonomy" id="2024555"/>
    <lineage>
        <taxon>Bacteria</taxon>
        <taxon>Bacillati</taxon>
        <taxon>Bacillota</taxon>
        <taxon>Bacilli</taxon>
        <taxon>Bacillales</taxon>
        <taxon>Bacillaceae</taxon>
        <taxon>Virgibacillus</taxon>
    </lineage>
</organism>
<protein>
    <submittedName>
        <fullName evidence="1">Uncharacterized protein</fullName>
    </submittedName>
</protein>
<gene>
    <name evidence="1" type="ORF">CIL05_05015</name>
</gene>